<dbReference type="Proteomes" id="UP000285146">
    <property type="component" value="Unassembled WGS sequence"/>
</dbReference>
<dbReference type="InParanoid" id="A0A423X221"/>
<dbReference type="EMBL" id="LKEB01000030">
    <property type="protein sequence ID" value="ROW09932.1"/>
    <property type="molecule type" value="Genomic_DNA"/>
</dbReference>
<evidence type="ECO:0000313" key="5">
    <source>
        <dbReference type="EMBL" id="ROW09932.1"/>
    </source>
</evidence>
<feature type="domain" description="Glycoside-hydrolase family GH114 TIM-barrel" evidence="4">
    <location>
        <begin position="98"/>
        <end position="320"/>
    </location>
</feature>
<gene>
    <name evidence="5" type="ORF">VPNG_06282</name>
</gene>
<dbReference type="PANTHER" id="PTHR35273">
    <property type="entry name" value="ALPHA-1,4 POLYGALACTOSAMINIDASE, PUTATIVE (AFU_ORTHOLOGUE AFUA_3G07890)-RELATED"/>
    <property type="match status" value="1"/>
</dbReference>
<dbReference type="Gene3D" id="3.20.20.70">
    <property type="entry name" value="Aldolase class I"/>
    <property type="match status" value="1"/>
</dbReference>
<organism evidence="5 6">
    <name type="scientific">Cytospora leucostoma</name>
    <dbReference type="NCBI Taxonomy" id="1230097"/>
    <lineage>
        <taxon>Eukaryota</taxon>
        <taxon>Fungi</taxon>
        <taxon>Dikarya</taxon>
        <taxon>Ascomycota</taxon>
        <taxon>Pezizomycotina</taxon>
        <taxon>Sordariomycetes</taxon>
        <taxon>Sordariomycetidae</taxon>
        <taxon>Diaporthales</taxon>
        <taxon>Cytosporaceae</taxon>
        <taxon>Cytospora</taxon>
    </lineage>
</organism>
<feature type="compositionally biased region" description="Low complexity" evidence="3">
    <location>
        <begin position="15"/>
        <end position="27"/>
    </location>
</feature>
<dbReference type="InterPro" id="IPR013785">
    <property type="entry name" value="Aldolase_TIM"/>
</dbReference>
<keyword evidence="6" id="KW-1185">Reference proteome</keyword>
<feature type="region of interest" description="Disordered" evidence="3">
    <location>
        <begin position="1"/>
        <end position="70"/>
    </location>
</feature>
<evidence type="ECO:0000256" key="3">
    <source>
        <dbReference type="SAM" id="MobiDB-lite"/>
    </source>
</evidence>
<dbReference type="GO" id="GO:0004557">
    <property type="term" value="F:alpha-galactosidase activity"/>
    <property type="evidence" value="ECO:0007669"/>
    <property type="project" value="UniProtKB-EC"/>
</dbReference>
<dbReference type="OrthoDB" id="2108802at2759"/>
<dbReference type="InterPro" id="IPR016062">
    <property type="entry name" value="TM1410-rel"/>
</dbReference>
<dbReference type="PRINTS" id="PR01545">
    <property type="entry name" value="THEMAYE10DUF"/>
</dbReference>
<dbReference type="STRING" id="1230097.A0A423X221"/>
<dbReference type="InterPro" id="IPR004352">
    <property type="entry name" value="GH114_TIM-barrel"/>
</dbReference>
<dbReference type="Pfam" id="PF03537">
    <property type="entry name" value="Glyco_hydro_114"/>
    <property type="match status" value="1"/>
</dbReference>
<dbReference type="PANTHER" id="PTHR35273:SF2">
    <property type="entry name" value="ALPHA-GALACTOSIDASE"/>
    <property type="match status" value="1"/>
</dbReference>
<dbReference type="EC" id="3.2.1.22" evidence="2"/>
<evidence type="ECO:0000259" key="4">
    <source>
        <dbReference type="Pfam" id="PF03537"/>
    </source>
</evidence>
<feature type="region of interest" description="Disordered" evidence="3">
    <location>
        <begin position="305"/>
        <end position="332"/>
    </location>
</feature>
<protein>
    <recommendedName>
        <fullName evidence="2">alpha-galactosidase</fullName>
        <ecNumber evidence="2">3.2.1.22</ecNumber>
    </recommendedName>
</protein>
<evidence type="ECO:0000256" key="1">
    <source>
        <dbReference type="ARBA" id="ARBA00001255"/>
    </source>
</evidence>
<accession>A0A423X221</accession>
<name>A0A423X221_9PEZI</name>
<proteinExistence type="predicted"/>
<reference evidence="5 6" key="1">
    <citation type="submission" date="2015-09" db="EMBL/GenBank/DDBJ databases">
        <title>Host preference determinants of Valsa canker pathogens revealed by comparative genomics.</title>
        <authorList>
            <person name="Yin Z."/>
            <person name="Huang L."/>
        </authorList>
    </citation>
    <scope>NUCLEOTIDE SEQUENCE [LARGE SCALE GENOMIC DNA]</scope>
    <source>
        <strain evidence="5 6">SXYLt</strain>
    </source>
</reference>
<dbReference type="AlphaFoldDB" id="A0A423X221"/>
<sequence>MSSPIKSTPAPPQSGPSSGPSGPSSGPLNNGPRFSPDRDDRDNKLSVHHPGHLPLPGLSGTPNGPVGNLLKGTVDKEGNLKDASLTVGIKLDLEAEVHLTARVIDVDLFQASKDLTLIPALHEAGAIVLCYFNAGAVQYTDCDWTQWNTDGLFSGKVVDNYSQERYVDVTDETVLKLHKSRIDLAHSIGCDGVDPDNIDTYELSADESIGKQITEEDMIDFLGNLSSYSHSKTTTLGYPLMIGQKNAVEITDRIHEFMDFAVSENCLGTVTPGSNRGAPDEFCSTFQQYYVDNGKPVFDIEYPSSLASSGSSDDKRRRDDSDNDVSQEGCSASASKTDIKTYCATASGNSNGISRILKLDNDDFGLNGCTQYCNEAASFVVPTYQSNSTNSCCFGSEC</sequence>
<feature type="compositionally biased region" description="Basic and acidic residues" evidence="3">
    <location>
        <begin position="35"/>
        <end position="45"/>
    </location>
</feature>
<evidence type="ECO:0000256" key="2">
    <source>
        <dbReference type="ARBA" id="ARBA00012755"/>
    </source>
</evidence>
<comment type="catalytic activity">
    <reaction evidence="1">
        <text>Hydrolysis of terminal, non-reducing alpha-D-galactose residues in alpha-D-galactosides, including galactose oligosaccharides, galactomannans and galactolipids.</text>
        <dbReference type="EC" id="3.2.1.22"/>
    </reaction>
</comment>
<comment type="caution">
    <text evidence="5">The sequence shown here is derived from an EMBL/GenBank/DDBJ whole genome shotgun (WGS) entry which is preliminary data.</text>
</comment>
<dbReference type="SUPFAM" id="SSF51445">
    <property type="entry name" value="(Trans)glycosidases"/>
    <property type="match status" value="1"/>
</dbReference>
<evidence type="ECO:0000313" key="6">
    <source>
        <dbReference type="Proteomes" id="UP000285146"/>
    </source>
</evidence>
<dbReference type="InterPro" id="IPR017853">
    <property type="entry name" value="GH"/>
</dbReference>